<dbReference type="PROSITE" id="PS00061">
    <property type="entry name" value="ADH_SHORT"/>
    <property type="match status" value="1"/>
</dbReference>
<dbReference type="RefSeq" id="WP_073265013.1">
    <property type="nucleotide sequence ID" value="NZ_FRCS01000022.1"/>
</dbReference>
<sequence length="239" mass="24093">MDERTEGTVALVTGGGSGIGAACAAALRDRGDRVAVASRSGKADDGLRGVRCDVTDPASVDAAFAEVEDALGPVEILVANAGIIRDALLARLTDEAFTEVVDVNLAGAYRVARRASRRMIRARRGRIVFVSSAAGLSGSVGQANYAASKAGLVGLSRSIARELAPLGITANVVAPGPVSTGMTHTLDERQRAALIGGVPMGRMATPEEVAAAVCFLASPAAAYITGAVLPVDGGAGMGH</sequence>
<dbReference type="GO" id="GO:0016616">
    <property type="term" value="F:oxidoreductase activity, acting on the CH-OH group of donors, NAD or NADP as acceptor"/>
    <property type="evidence" value="ECO:0007669"/>
    <property type="project" value="TreeGrafter"/>
</dbReference>
<dbReference type="PROSITE" id="PS51257">
    <property type="entry name" value="PROKAR_LIPOPROTEIN"/>
    <property type="match status" value="1"/>
</dbReference>
<dbReference type="PRINTS" id="PR00081">
    <property type="entry name" value="GDHRDH"/>
</dbReference>
<dbReference type="OrthoDB" id="9804774at2"/>
<dbReference type="NCBIfam" id="NF009466">
    <property type="entry name" value="PRK12826.1-2"/>
    <property type="match status" value="1"/>
</dbReference>
<dbReference type="InterPro" id="IPR020904">
    <property type="entry name" value="Sc_DH/Rdtase_CS"/>
</dbReference>
<dbReference type="Proteomes" id="UP000184440">
    <property type="component" value="Unassembled WGS sequence"/>
</dbReference>
<dbReference type="EMBL" id="FRCS01000022">
    <property type="protein sequence ID" value="SHN47294.1"/>
    <property type="molecule type" value="Genomic_DNA"/>
</dbReference>
<evidence type="ECO:0000256" key="1">
    <source>
        <dbReference type="ARBA" id="ARBA00006484"/>
    </source>
</evidence>
<name>A0A1M7RM05_9ACTN</name>
<evidence type="ECO:0000313" key="4">
    <source>
        <dbReference type="EMBL" id="SHN47294.1"/>
    </source>
</evidence>
<keyword evidence="5" id="KW-1185">Reference proteome</keyword>
<reference evidence="4 5" key="1">
    <citation type="submission" date="2016-11" db="EMBL/GenBank/DDBJ databases">
        <authorList>
            <person name="Jaros S."/>
            <person name="Januszkiewicz K."/>
            <person name="Wedrychowicz H."/>
        </authorList>
    </citation>
    <scope>NUCLEOTIDE SEQUENCE [LARGE SCALE GENOMIC DNA]</scope>
    <source>
        <strain evidence="4 5">DSM 46144</strain>
    </source>
</reference>
<feature type="domain" description="Ketoreductase" evidence="3">
    <location>
        <begin position="8"/>
        <end position="198"/>
    </location>
</feature>
<dbReference type="Gene3D" id="3.40.50.720">
    <property type="entry name" value="NAD(P)-binding Rossmann-like Domain"/>
    <property type="match status" value="1"/>
</dbReference>
<dbReference type="InterPro" id="IPR036291">
    <property type="entry name" value="NAD(P)-bd_dom_sf"/>
</dbReference>
<gene>
    <name evidence="4" type="ORF">SAMN05443668_12232</name>
</gene>
<proteinExistence type="inferred from homology"/>
<organism evidence="4 5">
    <name type="scientific">Cryptosporangium aurantiacum</name>
    <dbReference type="NCBI Taxonomy" id="134849"/>
    <lineage>
        <taxon>Bacteria</taxon>
        <taxon>Bacillati</taxon>
        <taxon>Actinomycetota</taxon>
        <taxon>Actinomycetes</taxon>
        <taxon>Cryptosporangiales</taxon>
        <taxon>Cryptosporangiaceae</taxon>
        <taxon>Cryptosporangium</taxon>
    </lineage>
</organism>
<dbReference type="PANTHER" id="PTHR42760">
    <property type="entry name" value="SHORT-CHAIN DEHYDROGENASES/REDUCTASES FAMILY MEMBER"/>
    <property type="match status" value="1"/>
</dbReference>
<dbReference type="Pfam" id="PF13561">
    <property type="entry name" value="adh_short_C2"/>
    <property type="match status" value="1"/>
</dbReference>
<dbReference type="PRINTS" id="PR00080">
    <property type="entry name" value="SDRFAMILY"/>
</dbReference>
<dbReference type="InterPro" id="IPR002347">
    <property type="entry name" value="SDR_fam"/>
</dbReference>
<evidence type="ECO:0000256" key="2">
    <source>
        <dbReference type="ARBA" id="ARBA00023002"/>
    </source>
</evidence>
<evidence type="ECO:0000313" key="5">
    <source>
        <dbReference type="Proteomes" id="UP000184440"/>
    </source>
</evidence>
<dbReference type="GO" id="GO:0048038">
    <property type="term" value="F:quinone binding"/>
    <property type="evidence" value="ECO:0007669"/>
    <property type="project" value="TreeGrafter"/>
</dbReference>
<dbReference type="InterPro" id="IPR057326">
    <property type="entry name" value="KR_dom"/>
</dbReference>
<dbReference type="SUPFAM" id="SSF51735">
    <property type="entry name" value="NAD(P)-binding Rossmann-fold domains"/>
    <property type="match status" value="1"/>
</dbReference>
<comment type="similarity">
    <text evidence="1">Belongs to the short-chain dehydrogenases/reductases (SDR) family.</text>
</comment>
<keyword evidence="2" id="KW-0560">Oxidoreductase</keyword>
<dbReference type="SMART" id="SM00822">
    <property type="entry name" value="PKS_KR"/>
    <property type="match status" value="1"/>
</dbReference>
<dbReference type="GO" id="GO:0006633">
    <property type="term" value="P:fatty acid biosynthetic process"/>
    <property type="evidence" value="ECO:0007669"/>
    <property type="project" value="TreeGrafter"/>
</dbReference>
<evidence type="ECO:0000259" key="3">
    <source>
        <dbReference type="SMART" id="SM00822"/>
    </source>
</evidence>
<dbReference type="STRING" id="134849.SAMN05443668_12232"/>
<dbReference type="AlphaFoldDB" id="A0A1M7RM05"/>
<dbReference type="FunFam" id="3.40.50.720:FF:000084">
    <property type="entry name" value="Short-chain dehydrogenase reductase"/>
    <property type="match status" value="1"/>
</dbReference>
<protein>
    <submittedName>
        <fullName evidence="4">3-oxoacyl-[acyl-carrier-protein] reductase</fullName>
    </submittedName>
</protein>
<accession>A0A1M7RM05</accession>
<dbReference type="PANTHER" id="PTHR42760:SF133">
    <property type="entry name" value="3-OXOACYL-[ACYL-CARRIER-PROTEIN] REDUCTASE"/>
    <property type="match status" value="1"/>
</dbReference>